<dbReference type="RefSeq" id="WP_191717715.1">
    <property type="nucleotide sequence ID" value="NZ_JACSQP010000002.1"/>
</dbReference>
<evidence type="ECO:0000313" key="6">
    <source>
        <dbReference type="Proteomes" id="UP000648352"/>
    </source>
</evidence>
<evidence type="ECO:0000256" key="2">
    <source>
        <dbReference type="ARBA" id="ARBA00023125"/>
    </source>
</evidence>
<accession>A0ABR8RZL5</accession>
<dbReference type="PROSITE" id="PS51118">
    <property type="entry name" value="HTH_HXLR"/>
    <property type="match status" value="1"/>
</dbReference>
<evidence type="ECO:0000259" key="4">
    <source>
        <dbReference type="PROSITE" id="PS51118"/>
    </source>
</evidence>
<protein>
    <submittedName>
        <fullName evidence="5">Helix-turn-helix transcriptional regulator</fullName>
    </submittedName>
</protein>
<evidence type="ECO:0000256" key="3">
    <source>
        <dbReference type="ARBA" id="ARBA00023163"/>
    </source>
</evidence>
<proteinExistence type="predicted"/>
<reference evidence="5 6" key="1">
    <citation type="submission" date="2020-08" db="EMBL/GenBank/DDBJ databases">
        <title>A Genomic Blueprint of the Chicken Gut Microbiome.</title>
        <authorList>
            <person name="Gilroy R."/>
            <person name="Ravi A."/>
            <person name="Getino M."/>
            <person name="Pursley I."/>
            <person name="Horton D.L."/>
            <person name="Alikhan N.-F."/>
            <person name="Baker D."/>
            <person name="Gharbi K."/>
            <person name="Hall N."/>
            <person name="Watson M."/>
            <person name="Adriaenssens E.M."/>
            <person name="Foster-Nyarko E."/>
            <person name="Jarju S."/>
            <person name="Secka A."/>
            <person name="Antonio M."/>
            <person name="Oren A."/>
            <person name="Chaudhuri R."/>
            <person name="La Ragione R.M."/>
            <person name="Hildebrand F."/>
            <person name="Pallen M.J."/>
        </authorList>
    </citation>
    <scope>NUCLEOTIDE SEQUENCE [LARGE SCALE GENOMIC DNA]</scope>
    <source>
        <strain evidence="5 6">Sa4CUA7</strain>
    </source>
</reference>
<keyword evidence="3" id="KW-0804">Transcription</keyword>
<dbReference type="InterPro" id="IPR036388">
    <property type="entry name" value="WH-like_DNA-bd_sf"/>
</dbReference>
<gene>
    <name evidence="5" type="ORF">H9651_03480</name>
</gene>
<keyword evidence="6" id="KW-1185">Reference proteome</keyword>
<comment type="caution">
    <text evidence="5">The sequence shown here is derived from an EMBL/GenBank/DDBJ whole genome shotgun (WGS) entry which is preliminary data.</text>
</comment>
<evidence type="ECO:0000313" key="5">
    <source>
        <dbReference type="EMBL" id="MBD7956692.1"/>
    </source>
</evidence>
<dbReference type="InterPro" id="IPR036390">
    <property type="entry name" value="WH_DNA-bd_sf"/>
</dbReference>
<dbReference type="EMBL" id="JACSQP010000002">
    <property type="protein sequence ID" value="MBD7956692.1"/>
    <property type="molecule type" value="Genomic_DNA"/>
</dbReference>
<dbReference type="Gene3D" id="1.10.10.10">
    <property type="entry name" value="Winged helix-like DNA-binding domain superfamily/Winged helix DNA-binding domain"/>
    <property type="match status" value="1"/>
</dbReference>
<feature type="domain" description="HTH hxlR-type" evidence="4">
    <location>
        <begin position="2"/>
        <end position="94"/>
    </location>
</feature>
<organism evidence="5 6">
    <name type="scientific">Microbacterium pullorum</name>
    <dbReference type="NCBI Taxonomy" id="2762236"/>
    <lineage>
        <taxon>Bacteria</taxon>
        <taxon>Bacillati</taxon>
        <taxon>Actinomycetota</taxon>
        <taxon>Actinomycetes</taxon>
        <taxon>Micrococcales</taxon>
        <taxon>Microbacteriaceae</taxon>
        <taxon>Microbacterium</taxon>
    </lineage>
</organism>
<dbReference type="InterPro" id="IPR002577">
    <property type="entry name" value="HTH_HxlR"/>
</dbReference>
<name>A0ABR8RZL5_9MICO</name>
<keyword evidence="1" id="KW-0805">Transcription regulation</keyword>
<keyword evidence="2" id="KW-0238">DNA-binding</keyword>
<evidence type="ECO:0000256" key="1">
    <source>
        <dbReference type="ARBA" id="ARBA00023015"/>
    </source>
</evidence>
<sequence length="94" mass="10415">MNDLAAALDIVGARWALLIVERLLHGPQRYGDLQRDLDVGTNVLATRLRELESAGVLTRLPLKHNTRAYALTDRGFALREAIVALERWGADSPP</sequence>
<dbReference type="PANTHER" id="PTHR33204">
    <property type="entry name" value="TRANSCRIPTIONAL REGULATOR, MARR FAMILY"/>
    <property type="match status" value="1"/>
</dbReference>
<dbReference type="Pfam" id="PF01638">
    <property type="entry name" value="HxlR"/>
    <property type="match status" value="1"/>
</dbReference>
<dbReference type="PANTHER" id="PTHR33204:SF18">
    <property type="entry name" value="TRANSCRIPTIONAL REGULATORY PROTEIN"/>
    <property type="match status" value="1"/>
</dbReference>
<dbReference type="SUPFAM" id="SSF46785">
    <property type="entry name" value="Winged helix' DNA-binding domain"/>
    <property type="match status" value="1"/>
</dbReference>
<dbReference type="Proteomes" id="UP000648352">
    <property type="component" value="Unassembled WGS sequence"/>
</dbReference>